<dbReference type="Gene3D" id="2.40.70.10">
    <property type="entry name" value="Acid Proteases"/>
    <property type="match status" value="1"/>
</dbReference>
<dbReference type="PANTHER" id="PTHR33067">
    <property type="entry name" value="RNA-DIRECTED DNA POLYMERASE-RELATED"/>
    <property type="match status" value="1"/>
</dbReference>
<reference evidence="1 2" key="1">
    <citation type="journal article" date="2024" name="G3 (Bethesda)">
        <title>Genome assembly of Hibiscus sabdariffa L. provides insights into metabolisms of medicinal natural products.</title>
        <authorList>
            <person name="Kim T."/>
        </authorList>
    </citation>
    <scope>NUCLEOTIDE SEQUENCE [LARGE SCALE GENOMIC DNA]</scope>
    <source>
        <strain evidence="1">TK-2024</strain>
        <tissue evidence="1">Old leaves</tissue>
    </source>
</reference>
<dbReference type="PANTHER" id="PTHR33067:SF32">
    <property type="entry name" value="ASPARTIC PEPTIDASE DDI1-TYPE DOMAIN-CONTAINING PROTEIN"/>
    <property type="match status" value="1"/>
</dbReference>
<protein>
    <recommendedName>
        <fullName evidence="3">Reverse transcriptase domain-containing protein</fullName>
    </recommendedName>
</protein>
<evidence type="ECO:0000313" key="1">
    <source>
        <dbReference type="EMBL" id="KAK8536037.1"/>
    </source>
</evidence>
<accession>A0ABR2DDA4</accession>
<keyword evidence="2" id="KW-1185">Reference proteome</keyword>
<sequence length="68" mass="7576">MGIARPTTVILQLADRLHVRPEGKVEDLLVKVGKFVFPADFLILDCEEDHKAPIILGRPFLATGKDNH</sequence>
<dbReference type="EMBL" id="JBBPBM010000029">
    <property type="protein sequence ID" value="KAK8536037.1"/>
    <property type="molecule type" value="Genomic_DNA"/>
</dbReference>
<comment type="caution">
    <text evidence="1">The sequence shown here is derived from an EMBL/GenBank/DDBJ whole genome shotgun (WGS) entry which is preliminary data.</text>
</comment>
<name>A0ABR2DDA4_9ROSI</name>
<proteinExistence type="predicted"/>
<gene>
    <name evidence="1" type="ORF">V6N12_012699</name>
</gene>
<evidence type="ECO:0000313" key="2">
    <source>
        <dbReference type="Proteomes" id="UP001472677"/>
    </source>
</evidence>
<organism evidence="1 2">
    <name type="scientific">Hibiscus sabdariffa</name>
    <name type="common">roselle</name>
    <dbReference type="NCBI Taxonomy" id="183260"/>
    <lineage>
        <taxon>Eukaryota</taxon>
        <taxon>Viridiplantae</taxon>
        <taxon>Streptophyta</taxon>
        <taxon>Embryophyta</taxon>
        <taxon>Tracheophyta</taxon>
        <taxon>Spermatophyta</taxon>
        <taxon>Magnoliopsida</taxon>
        <taxon>eudicotyledons</taxon>
        <taxon>Gunneridae</taxon>
        <taxon>Pentapetalae</taxon>
        <taxon>rosids</taxon>
        <taxon>malvids</taxon>
        <taxon>Malvales</taxon>
        <taxon>Malvaceae</taxon>
        <taxon>Malvoideae</taxon>
        <taxon>Hibiscus</taxon>
    </lineage>
</organism>
<dbReference type="Proteomes" id="UP001472677">
    <property type="component" value="Unassembled WGS sequence"/>
</dbReference>
<dbReference type="InterPro" id="IPR021109">
    <property type="entry name" value="Peptidase_aspartic_dom_sf"/>
</dbReference>
<evidence type="ECO:0008006" key="3">
    <source>
        <dbReference type="Google" id="ProtNLM"/>
    </source>
</evidence>